<dbReference type="InterPro" id="IPR004875">
    <property type="entry name" value="DDE_SF_endonuclease_dom"/>
</dbReference>
<dbReference type="InterPro" id="IPR036397">
    <property type="entry name" value="RNaseH_sf"/>
</dbReference>
<dbReference type="GO" id="GO:0005634">
    <property type="term" value="C:nucleus"/>
    <property type="evidence" value="ECO:0007669"/>
    <property type="project" value="TreeGrafter"/>
</dbReference>
<evidence type="ECO:0000313" key="2">
    <source>
        <dbReference type="EMBL" id="KAB0790262.1"/>
    </source>
</evidence>
<dbReference type="PANTHER" id="PTHR19303:SF74">
    <property type="entry name" value="POGO TRANSPOSABLE ELEMENT WITH KRAB DOMAIN"/>
    <property type="match status" value="1"/>
</dbReference>
<dbReference type="EMBL" id="VVIM01001581">
    <property type="protein sequence ID" value="KAB0790262.1"/>
    <property type="molecule type" value="Genomic_DNA"/>
</dbReference>
<dbReference type="GO" id="GO:0003677">
    <property type="term" value="F:DNA binding"/>
    <property type="evidence" value="ECO:0007669"/>
    <property type="project" value="TreeGrafter"/>
</dbReference>
<dbReference type="Pfam" id="PF03184">
    <property type="entry name" value="DDE_1"/>
    <property type="match status" value="1"/>
</dbReference>
<comment type="caution">
    <text evidence="2">The sequence shown here is derived from an EMBL/GenBank/DDBJ whole genome shotgun (WGS) entry which is preliminary data.</text>
</comment>
<protein>
    <recommendedName>
        <fullName evidence="1">DDE-1 domain-containing protein</fullName>
    </recommendedName>
</protein>
<keyword evidence="3" id="KW-1185">Reference proteome</keyword>
<feature type="domain" description="DDE-1" evidence="1">
    <location>
        <begin position="9"/>
        <end position="163"/>
    </location>
</feature>
<dbReference type="InParanoid" id="A0A5N3ZYW9"/>
<evidence type="ECO:0000259" key="1">
    <source>
        <dbReference type="Pfam" id="PF03184"/>
    </source>
</evidence>
<evidence type="ECO:0000313" key="3">
    <source>
        <dbReference type="Proteomes" id="UP000327044"/>
    </source>
</evidence>
<proteinExistence type="predicted"/>
<dbReference type="Gene3D" id="3.30.420.10">
    <property type="entry name" value="Ribonuclease H-like superfamily/Ribonuclease H"/>
    <property type="match status" value="1"/>
</dbReference>
<dbReference type="AlphaFoldDB" id="A0A5N3ZYW9"/>
<sequence length="231" mass="26525">MDSSKAATSVTFACSASGEMLPPYIVYKSENLWYTWREGGPDSAVYNRTHSGWFDASLFEDWFNKIMLPYFKKIGPGPKVLLGDNLASHISYNVVKVCQDNNIRFVLLPPNSTHLTQPLDVTCFRPIKNSWRKILQKWKKNHKGVIRKDHFPRLLRQALNEIKDNGRNNIIFGFAATGLHPLQRLKVLNRLPNEDEVDNPEVDATMTRSLTRDLWRKGSSGINYFNNKDIS</sequence>
<organism evidence="2 3">
    <name type="scientific">Photinus pyralis</name>
    <name type="common">Common eastern firefly</name>
    <name type="synonym">Lampyris pyralis</name>
    <dbReference type="NCBI Taxonomy" id="7054"/>
    <lineage>
        <taxon>Eukaryota</taxon>
        <taxon>Metazoa</taxon>
        <taxon>Ecdysozoa</taxon>
        <taxon>Arthropoda</taxon>
        <taxon>Hexapoda</taxon>
        <taxon>Insecta</taxon>
        <taxon>Pterygota</taxon>
        <taxon>Neoptera</taxon>
        <taxon>Endopterygota</taxon>
        <taxon>Coleoptera</taxon>
        <taxon>Polyphaga</taxon>
        <taxon>Elateriformia</taxon>
        <taxon>Elateroidea</taxon>
        <taxon>Lampyridae</taxon>
        <taxon>Lampyrinae</taxon>
        <taxon>Photinus</taxon>
    </lineage>
</organism>
<reference evidence="2 3" key="1">
    <citation type="journal article" date="2018" name="Elife">
        <title>Firefly genomes illuminate parallel origins of bioluminescence in beetles.</title>
        <authorList>
            <person name="Fallon T.R."/>
            <person name="Lower S.E."/>
            <person name="Chang C.H."/>
            <person name="Bessho-Uehara M."/>
            <person name="Martin G.J."/>
            <person name="Bewick A.J."/>
            <person name="Behringer M."/>
            <person name="Debat H.J."/>
            <person name="Wong I."/>
            <person name="Day J.C."/>
            <person name="Suvorov A."/>
            <person name="Silva C.J."/>
            <person name="Stanger-Hall K.F."/>
            <person name="Hall D.W."/>
            <person name="Schmitz R.J."/>
            <person name="Nelson D.R."/>
            <person name="Lewis S.M."/>
            <person name="Shigenobu S."/>
            <person name="Bybee S.M."/>
            <person name="Larracuente A.M."/>
            <person name="Oba Y."/>
            <person name="Weng J.K."/>
        </authorList>
    </citation>
    <scope>NUCLEOTIDE SEQUENCE [LARGE SCALE GENOMIC DNA]</scope>
    <source>
        <strain evidence="2">1611_PpyrPB1</strain>
        <tissue evidence="2">Whole body</tissue>
    </source>
</reference>
<dbReference type="InterPro" id="IPR050863">
    <property type="entry name" value="CenT-Element_Derived"/>
</dbReference>
<dbReference type="PANTHER" id="PTHR19303">
    <property type="entry name" value="TRANSPOSON"/>
    <property type="match status" value="1"/>
</dbReference>
<gene>
    <name evidence="2" type="ORF">PPYR_15400</name>
</gene>
<name>A0A5N3ZYW9_PHOPY</name>
<accession>A0A5N3ZYW9</accession>
<dbReference type="Proteomes" id="UP000327044">
    <property type="component" value="Unassembled WGS sequence"/>
</dbReference>